<reference evidence="6 7" key="1">
    <citation type="submission" date="2022-04" db="EMBL/GenBank/DDBJ databases">
        <authorList>
            <person name="Ye Y.-Q."/>
            <person name="Du Z.-J."/>
        </authorList>
    </citation>
    <scope>NUCLEOTIDE SEQUENCE [LARGE SCALE GENOMIC DNA]</scope>
    <source>
        <strain evidence="6 7">A6E488</strain>
    </source>
</reference>
<evidence type="ECO:0000256" key="4">
    <source>
        <dbReference type="ARBA" id="ARBA00023239"/>
    </source>
</evidence>
<name>A0AAW5R4H9_9HYPH</name>
<comment type="caution">
    <text evidence="6">The sequence shown here is derived from an EMBL/GenBank/DDBJ whole genome shotgun (WGS) entry which is preliminary data.</text>
</comment>
<dbReference type="PANTHER" id="PTHR33337:SF40">
    <property type="entry name" value="CENP-V_GFA DOMAIN-CONTAINING PROTEIN-RELATED"/>
    <property type="match status" value="1"/>
</dbReference>
<evidence type="ECO:0000256" key="2">
    <source>
        <dbReference type="ARBA" id="ARBA00022723"/>
    </source>
</evidence>
<dbReference type="Proteomes" id="UP001320898">
    <property type="component" value="Unassembled WGS sequence"/>
</dbReference>
<sequence>MGEPRRIKYLELPLTGGCACGRIRYEITVPPIDAGYCHCGLCRLTTGAVMLAWATVPIDGFRYVVGEPSVYRSSEWGERRFCSNCGAQFEYRAQKEPKVVDVNIGLLDQPDQVPPASHVWVEDEVTWLKIQDDLPRYLGRGPEN</sequence>
<organism evidence="6 7">
    <name type="scientific">Microbaculum marinisediminis</name>
    <dbReference type="NCBI Taxonomy" id="2931392"/>
    <lineage>
        <taxon>Bacteria</taxon>
        <taxon>Pseudomonadati</taxon>
        <taxon>Pseudomonadota</taxon>
        <taxon>Alphaproteobacteria</taxon>
        <taxon>Hyphomicrobiales</taxon>
        <taxon>Tepidamorphaceae</taxon>
        <taxon>Microbaculum</taxon>
    </lineage>
</organism>
<dbReference type="PROSITE" id="PS51891">
    <property type="entry name" value="CENP_V_GFA"/>
    <property type="match status" value="1"/>
</dbReference>
<comment type="similarity">
    <text evidence="1">Belongs to the Gfa family.</text>
</comment>
<evidence type="ECO:0000256" key="3">
    <source>
        <dbReference type="ARBA" id="ARBA00022833"/>
    </source>
</evidence>
<evidence type="ECO:0000256" key="1">
    <source>
        <dbReference type="ARBA" id="ARBA00005495"/>
    </source>
</evidence>
<dbReference type="InterPro" id="IPR006913">
    <property type="entry name" value="CENP-V/GFA"/>
</dbReference>
<gene>
    <name evidence="6" type="ORF">MUB46_17055</name>
</gene>
<dbReference type="Gene3D" id="3.90.1590.10">
    <property type="entry name" value="glutathione-dependent formaldehyde- activating enzyme (gfa)"/>
    <property type="match status" value="1"/>
</dbReference>
<dbReference type="AlphaFoldDB" id="A0AAW5R4H9"/>
<dbReference type="Pfam" id="PF04828">
    <property type="entry name" value="GFA"/>
    <property type="match status" value="1"/>
</dbReference>
<evidence type="ECO:0000259" key="5">
    <source>
        <dbReference type="PROSITE" id="PS51891"/>
    </source>
</evidence>
<keyword evidence="2" id="KW-0479">Metal-binding</keyword>
<dbReference type="InterPro" id="IPR011057">
    <property type="entry name" value="Mss4-like_sf"/>
</dbReference>
<accession>A0AAW5R4H9</accession>
<keyword evidence="4" id="KW-0456">Lyase</keyword>
<dbReference type="PANTHER" id="PTHR33337">
    <property type="entry name" value="GFA DOMAIN-CONTAINING PROTEIN"/>
    <property type="match status" value="1"/>
</dbReference>
<protein>
    <submittedName>
        <fullName evidence="6">GFA family protein</fullName>
    </submittedName>
</protein>
<dbReference type="RefSeq" id="WP_261617158.1">
    <property type="nucleotide sequence ID" value="NZ_JALIDZ010000008.1"/>
</dbReference>
<feature type="domain" description="CENP-V/GFA" evidence="5">
    <location>
        <begin position="14"/>
        <end position="122"/>
    </location>
</feature>
<dbReference type="GO" id="GO:0016846">
    <property type="term" value="F:carbon-sulfur lyase activity"/>
    <property type="evidence" value="ECO:0007669"/>
    <property type="project" value="InterPro"/>
</dbReference>
<evidence type="ECO:0000313" key="7">
    <source>
        <dbReference type="Proteomes" id="UP001320898"/>
    </source>
</evidence>
<dbReference type="SUPFAM" id="SSF51316">
    <property type="entry name" value="Mss4-like"/>
    <property type="match status" value="1"/>
</dbReference>
<dbReference type="GO" id="GO:0046872">
    <property type="term" value="F:metal ion binding"/>
    <property type="evidence" value="ECO:0007669"/>
    <property type="project" value="UniProtKB-KW"/>
</dbReference>
<dbReference type="EMBL" id="JALIDZ010000008">
    <property type="protein sequence ID" value="MCT8973573.1"/>
    <property type="molecule type" value="Genomic_DNA"/>
</dbReference>
<proteinExistence type="inferred from homology"/>
<keyword evidence="3" id="KW-0862">Zinc</keyword>
<keyword evidence="7" id="KW-1185">Reference proteome</keyword>
<evidence type="ECO:0000313" key="6">
    <source>
        <dbReference type="EMBL" id="MCT8973573.1"/>
    </source>
</evidence>